<protein>
    <submittedName>
        <fullName evidence="7">SUN-like methylase</fullName>
    </submittedName>
</protein>
<dbReference type="Gene3D" id="3.40.50.150">
    <property type="entry name" value="Vaccinia Virus protein VP39"/>
    <property type="match status" value="1"/>
</dbReference>
<dbReference type="GO" id="GO:0003723">
    <property type="term" value="F:RNA binding"/>
    <property type="evidence" value="ECO:0007669"/>
    <property type="project" value="UniProtKB-UniRule"/>
</dbReference>
<evidence type="ECO:0000256" key="4">
    <source>
        <dbReference type="ARBA" id="ARBA00022884"/>
    </source>
</evidence>
<accession>A0A9D5DJK7</accession>
<keyword evidence="4 5" id="KW-0694">RNA-binding</keyword>
<dbReference type="Proteomes" id="UP001067231">
    <property type="component" value="Unassembled WGS sequence"/>
</dbReference>
<dbReference type="InterPro" id="IPR049560">
    <property type="entry name" value="MeTrfase_RsmB-F_NOP2_cat"/>
</dbReference>
<dbReference type="EMBL" id="JAPCXC010000001">
    <property type="protein sequence ID" value="KAJ1613794.1"/>
    <property type="molecule type" value="Genomic_DNA"/>
</dbReference>
<feature type="binding site" evidence="5">
    <location>
        <position position="375"/>
    </location>
    <ligand>
        <name>S-adenosyl-L-methionine</name>
        <dbReference type="ChEBI" id="CHEBI:59789"/>
    </ligand>
</feature>
<dbReference type="GO" id="GO:0005730">
    <property type="term" value="C:nucleolus"/>
    <property type="evidence" value="ECO:0007669"/>
    <property type="project" value="TreeGrafter"/>
</dbReference>
<feature type="binding site" evidence="5">
    <location>
        <position position="258"/>
    </location>
    <ligand>
        <name>S-adenosyl-L-methionine</name>
        <dbReference type="ChEBI" id="CHEBI:59789"/>
    </ligand>
</feature>
<evidence type="ECO:0000313" key="7">
    <source>
        <dbReference type="EMBL" id="KAJ1613794.1"/>
    </source>
</evidence>
<gene>
    <name evidence="7" type="ORF">OJ253_46</name>
</gene>
<dbReference type="GO" id="GO:0070475">
    <property type="term" value="P:rRNA base methylation"/>
    <property type="evidence" value="ECO:0007669"/>
    <property type="project" value="TreeGrafter"/>
</dbReference>
<comment type="similarity">
    <text evidence="5">Belongs to the class I-like SAM-binding methyltransferase superfamily. RsmB/NOP family.</text>
</comment>
<feature type="active site" description="Nucleophile" evidence="5">
    <location>
        <position position="427"/>
    </location>
</feature>
<sequence length="508" mass="57821">MSTLYLEAAKVLNKIEKKHTGVRSVLYSEKQGKCNIRKLGAIVHGVNGKKKELEVILRKSRLLEDSEFSKVSNYWLLLVLAYEQLFGNLKIQGGGALARLIRSNKDKLYECLTKEFPELLKESNDVKINEQIPRYLRVNTNIENTDTVLESILDQLRQTNQFENEDLLKYVWIDKDINSLIVCKNEVAKLLNLDRIPSTNELIRTSKVALQDKGSCFPPICAKITPGDFVLDACSAPGSKTLHIIDMLNKRGRLIALDKDSKRIKTMIRRISEVPYVHGPFIYKGETLEYTDAEKITDEFLSTEVGCIFLNKESGIVQKNGLIEIRKLNISKAPELLIHVAKCDFLNLKLNTNDHCLPWYNFRNTLSKVRTIILDPSCSGSGLPNHGKVEKENIKERLKGLSEFQTKMLVHSLTSFQSVKTVCYSTCSVFTEENEQVVFNSMEICKNNKNLRFSLDIAIDGWVNPHKSYDNSSLDDIHKKCLFVNTETHNCRGFFLAKFVSNSSSLDQ</sequence>
<feature type="domain" description="SAM-dependent MTase RsmB/NOP-type" evidence="6">
    <location>
        <begin position="124"/>
        <end position="502"/>
    </location>
</feature>
<dbReference type="Pfam" id="PF01189">
    <property type="entry name" value="Methyltr_RsmB-F"/>
    <property type="match status" value="2"/>
</dbReference>
<evidence type="ECO:0000256" key="3">
    <source>
        <dbReference type="ARBA" id="ARBA00022691"/>
    </source>
</evidence>
<evidence type="ECO:0000256" key="1">
    <source>
        <dbReference type="ARBA" id="ARBA00022603"/>
    </source>
</evidence>
<name>A0A9D5DJK7_9CRYT</name>
<keyword evidence="1 5" id="KW-0489">Methyltransferase</keyword>
<proteinExistence type="inferred from homology"/>
<dbReference type="GO" id="GO:0008173">
    <property type="term" value="F:RNA methyltransferase activity"/>
    <property type="evidence" value="ECO:0007669"/>
    <property type="project" value="InterPro"/>
</dbReference>
<evidence type="ECO:0000259" key="6">
    <source>
        <dbReference type="PROSITE" id="PS51686"/>
    </source>
</evidence>
<dbReference type="OrthoDB" id="435282at2759"/>
<keyword evidence="2 5" id="KW-0808">Transferase</keyword>
<comment type="caution">
    <text evidence="7">The sequence shown here is derived from an EMBL/GenBank/DDBJ whole genome shotgun (WGS) entry which is preliminary data.</text>
</comment>
<dbReference type="PANTHER" id="PTHR22807:SF4">
    <property type="entry name" value="28S RRNA (CYTOSINE-C(5))-METHYLTRANSFERASE"/>
    <property type="match status" value="1"/>
</dbReference>
<evidence type="ECO:0000256" key="2">
    <source>
        <dbReference type="ARBA" id="ARBA00022679"/>
    </source>
</evidence>
<organism evidence="7">
    <name type="scientific">Cryptosporidium canis</name>
    <dbReference type="NCBI Taxonomy" id="195482"/>
    <lineage>
        <taxon>Eukaryota</taxon>
        <taxon>Sar</taxon>
        <taxon>Alveolata</taxon>
        <taxon>Apicomplexa</taxon>
        <taxon>Conoidasida</taxon>
        <taxon>Coccidia</taxon>
        <taxon>Eucoccidiorida</taxon>
        <taxon>Eimeriorina</taxon>
        <taxon>Cryptosporidiidae</taxon>
        <taxon>Cryptosporidium</taxon>
    </lineage>
</organism>
<dbReference type="PRINTS" id="PR02008">
    <property type="entry name" value="RCMTFAMILY"/>
</dbReference>
<dbReference type="PANTHER" id="PTHR22807">
    <property type="entry name" value="NOP2 YEAST -RELATED NOL1/NOP2/FMU SUN DOMAIN-CONTAINING"/>
    <property type="match status" value="1"/>
</dbReference>
<dbReference type="SUPFAM" id="SSF53335">
    <property type="entry name" value="S-adenosyl-L-methionine-dependent methyltransferases"/>
    <property type="match status" value="1"/>
</dbReference>
<dbReference type="InterPro" id="IPR029063">
    <property type="entry name" value="SAM-dependent_MTases_sf"/>
</dbReference>
<reference evidence="7" key="1">
    <citation type="submission" date="2022-10" db="EMBL/GenBank/DDBJ databases">
        <title>Adaptive evolution leads to modifications in subtelomeric GC content in a zoonotic Cryptosporidium species.</title>
        <authorList>
            <person name="Li J."/>
            <person name="Feng Y."/>
            <person name="Xiao L."/>
        </authorList>
    </citation>
    <scope>NUCLEOTIDE SEQUENCE</scope>
    <source>
        <strain evidence="7">33844</strain>
    </source>
</reference>
<feature type="binding site" evidence="5">
    <location>
        <begin position="234"/>
        <end position="240"/>
    </location>
    <ligand>
        <name>S-adenosyl-L-methionine</name>
        <dbReference type="ChEBI" id="CHEBI:59789"/>
    </ligand>
</feature>
<feature type="binding site" evidence="5">
    <location>
        <position position="292"/>
    </location>
    <ligand>
        <name>S-adenosyl-L-methionine</name>
        <dbReference type="ChEBI" id="CHEBI:59789"/>
    </ligand>
</feature>
<dbReference type="AlphaFoldDB" id="A0A9D5DJK7"/>
<dbReference type="PROSITE" id="PS51686">
    <property type="entry name" value="SAM_MT_RSMB_NOP"/>
    <property type="match status" value="1"/>
</dbReference>
<dbReference type="InterPro" id="IPR001678">
    <property type="entry name" value="MeTrfase_RsmB-F_NOP2_dom"/>
</dbReference>
<evidence type="ECO:0000256" key="5">
    <source>
        <dbReference type="PROSITE-ProRule" id="PRU01023"/>
    </source>
</evidence>
<dbReference type="InterPro" id="IPR023267">
    <property type="entry name" value="RCMT"/>
</dbReference>
<keyword evidence="3 5" id="KW-0949">S-adenosyl-L-methionine</keyword>